<dbReference type="STRING" id="245187.SAMN04488003_10337"/>
<dbReference type="EMBL" id="FOCI01000003">
    <property type="protein sequence ID" value="SEM66253.1"/>
    <property type="molecule type" value="Genomic_DNA"/>
</dbReference>
<dbReference type="RefSeq" id="WP_089898790.1">
    <property type="nucleotide sequence ID" value="NZ_FOCI01000003.1"/>
</dbReference>
<sequence length="207" mass="21358">MTRLGLAMMAALTAAPALAQDTRELDAHVHGTSTLDLAVDGGIVTMDLTAPGMDIVGFEYPASTGADKDAVATAIAALLQADRIAALPEEAGCRLTEAAAHLDGGDHDHDHDADHATETSDAHDHAEDAANAHDHDHADDHAAEGDGHTAFHATYAFDCDAPDALDTITFPFFDTFAGAMQIEAQYVTATGAGSAAITRDAATLTLN</sequence>
<keyword evidence="2" id="KW-0732">Signal</keyword>
<reference evidence="3 4" key="1">
    <citation type="submission" date="2016-10" db="EMBL/GenBank/DDBJ databases">
        <authorList>
            <person name="de Groot N.N."/>
        </authorList>
    </citation>
    <scope>NUCLEOTIDE SEQUENCE [LARGE SCALE GENOMIC DNA]</scope>
    <source>
        <strain evidence="3 4">DSM 16213</strain>
    </source>
</reference>
<feature type="chain" id="PRO_5011542436" description="DUF2796 domain-containing protein" evidence="2">
    <location>
        <begin position="20"/>
        <end position="207"/>
    </location>
</feature>
<dbReference type="InterPro" id="IPR021253">
    <property type="entry name" value="ZrgA-like"/>
</dbReference>
<evidence type="ECO:0000256" key="1">
    <source>
        <dbReference type="SAM" id="MobiDB-lite"/>
    </source>
</evidence>
<name>A0A1H8A6R5_9RHOB</name>
<feature type="region of interest" description="Disordered" evidence="1">
    <location>
        <begin position="102"/>
        <end position="145"/>
    </location>
</feature>
<gene>
    <name evidence="3" type="ORF">SAMN04488003_10337</name>
</gene>
<keyword evidence="4" id="KW-1185">Reference proteome</keyword>
<evidence type="ECO:0000313" key="3">
    <source>
        <dbReference type="EMBL" id="SEM66253.1"/>
    </source>
</evidence>
<feature type="compositionally biased region" description="Basic and acidic residues" evidence="1">
    <location>
        <begin position="103"/>
        <end position="145"/>
    </location>
</feature>
<protein>
    <recommendedName>
        <fullName evidence="5">DUF2796 domain-containing protein</fullName>
    </recommendedName>
</protein>
<evidence type="ECO:0000313" key="4">
    <source>
        <dbReference type="Proteomes" id="UP000199585"/>
    </source>
</evidence>
<evidence type="ECO:0000256" key="2">
    <source>
        <dbReference type="SAM" id="SignalP"/>
    </source>
</evidence>
<dbReference type="OrthoDB" id="7346546at2"/>
<organism evidence="3 4">
    <name type="scientific">Loktanella fryxellensis</name>
    <dbReference type="NCBI Taxonomy" id="245187"/>
    <lineage>
        <taxon>Bacteria</taxon>
        <taxon>Pseudomonadati</taxon>
        <taxon>Pseudomonadota</taxon>
        <taxon>Alphaproteobacteria</taxon>
        <taxon>Rhodobacterales</taxon>
        <taxon>Roseobacteraceae</taxon>
        <taxon>Loktanella</taxon>
    </lineage>
</organism>
<dbReference type="Pfam" id="PF10986">
    <property type="entry name" value="ZrgA"/>
    <property type="match status" value="1"/>
</dbReference>
<proteinExistence type="predicted"/>
<dbReference type="Proteomes" id="UP000199585">
    <property type="component" value="Unassembled WGS sequence"/>
</dbReference>
<dbReference type="AlphaFoldDB" id="A0A1H8A6R5"/>
<feature type="signal peptide" evidence="2">
    <location>
        <begin position="1"/>
        <end position="19"/>
    </location>
</feature>
<accession>A0A1H8A6R5</accession>
<evidence type="ECO:0008006" key="5">
    <source>
        <dbReference type="Google" id="ProtNLM"/>
    </source>
</evidence>